<dbReference type="Gene3D" id="2.60.40.10">
    <property type="entry name" value="Immunoglobulins"/>
    <property type="match status" value="1"/>
</dbReference>
<feature type="signal peptide" evidence="2">
    <location>
        <begin position="1"/>
        <end position="21"/>
    </location>
</feature>
<gene>
    <name evidence="3" type="ORF">JY572_24125</name>
</gene>
<keyword evidence="2" id="KW-0732">Signal</keyword>
<keyword evidence="4" id="KW-1185">Reference proteome</keyword>
<name>A0ABX7MYJ0_9BACT</name>
<reference evidence="3 4" key="1">
    <citation type="submission" date="2021-02" db="EMBL/GenBank/DDBJ databases">
        <title>De Novo genome assembly of isolated myxobacteria.</title>
        <authorList>
            <person name="Stevens D.C."/>
        </authorList>
    </citation>
    <scope>NUCLEOTIDE SEQUENCE [LARGE SCALE GENOMIC DNA]</scope>
    <source>
        <strain evidence="3 4">SCHIC003</strain>
    </source>
</reference>
<evidence type="ECO:0000313" key="4">
    <source>
        <dbReference type="Proteomes" id="UP000663090"/>
    </source>
</evidence>
<evidence type="ECO:0008006" key="5">
    <source>
        <dbReference type="Google" id="ProtNLM"/>
    </source>
</evidence>
<evidence type="ECO:0000313" key="3">
    <source>
        <dbReference type="EMBL" id="QSQ11489.1"/>
    </source>
</evidence>
<dbReference type="InterPro" id="IPR013783">
    <property type="entry name" value="Ig-like_fold"/>
</dbReference>
<proteinExistence type="predicted"/>
<evidence type="ECO:0000256" key="1">
    <source>
        <dbReference type="SAM" id="MobiDB-lite"/>
    </source>
</evidence>
<sequence length="122" mass="12771">MQRLFSGVFVTLVVLASACGGAPNHPPRVTNGPTPTPKSVAPGGVVGIVLEVKDEDGDPITYSWVQVPAEPAGQFSDPHAREPTWTAPRVTEPMRFLLQVNVTDDEGAGLLGSTSSIQVLAP</sequence>
<evidence type="ECO:0000256" key="2">
    <source>
        <dbReference type="SAM" id="SignalP"/>
    </source>
</evidence>
<feature type="region of interest" description="Disordered" evidence="1">
    <location>
        <begin position="21"/>
        <end position="42"/>
    </location>
</feature>
<dbReference type="Proteomes" id="UP000663090">
    <property type="component" value="Chromosome"/>
</dbReference>
<organism evidence="3 4">
    <name type="scientific">Myxococcus landrumensis</name>
    <dbReference type="NCBI Taxonomy" id="2813577"/>
    <lineage>
        <taxon>Bacteria</taxon>
        <taxon>Pseudomonadati</taxon>
        <taxon>Myxococcota</taxon>
        <taxon>Myxococcia</taxon>
        <taxon>Myxococcales</taxon>
        <taxon>Cystobacterineae</taxon>
        <taxon>Myxococcaceae</taxon>
        <taxon>Myxococcus</taxon>
    </lineage>
</organism>
<protein>
    <recommendedName>
        <fullName evidence="5">Lipoprotein</fullName>
    </recommendedName>
</protein>
<dbReference type="EMBL" id="CP071091">
    <property type="protein sequence ID" value="QSQ11489.1"/>
    <property type="molecule type" value="Genomic_DNA"/>
</dbReference>
<accession>A0ABX7MYJ0</accession>
<feature type="chain" id="PRO_5045973213" description="Lipoprotein" evidence="2">
    <location>
        <begin position="22"/>
        <end position="122"/>
    </location>
</feature>
<dbReference type="PROSITE" id="PS51257">
    <property type="entry name" value="PROKAR_LIPOPROTEIN"/>
    <property type="match status" value="1"/>
</dbReference>